<evidence type="ECO:0000313" key="9">
    <source>
        <dbReference type="EMBL" id="EID76058.1"/>
    </source>
</evidence>
<dbReference type="AlphaFoldDB" id="I0WI42"/>
<evidence type="ECO:0000256" key="4">
    <source>
        <dbReference type="ARBA" id="ARBA00022452"/>
    </source>
</evidence>
<comment type="caution">
    <text evidence="9">The sequence shown here is derived from an EMBL/GenBank/DDBJ whole genome shotgun (WGS) entry which is preliminary data.</text>
</comment>
<name>I0WI42_9FLAO</name>
<accession>I0WI42</accession>
<evidence type="ECO:0000256" key="1">
    <source>
        <dbReference type="ARBA" id="ARBA00004442"/>
    </source>
</evidence>
<dbReference type="GO" id="GO:1990281">
    <property type="term" value="C:efflux pump complex"/>
    <property type="evidence" value="ECO:0007669"/>
    <property type="project" value="TreeGrafter"/>
</dbReference>
<evidence type="ECO:0000256" key="6">
    <source>
        <dbReference type="ARBA" id="ARBA00023136"/>
    </source>
</evidence>
<dbReference type="GO" id="GO:0009279">
    <property type="term" value="C:cell outer membrane"/>
    <property type="evidence" value="ECO:0007669"/>
    <property type="project" value="UniProtKB-SubCell"/>
</dbReference>
<evidence type="ECO:0000256" key="3">
    <source>
        <dbReference type="ARBA" id="ARBA00022448"/>
    </source>
</evidence>
<dbReference type="PANTHER" id="PTHR30026:SF20">
    <property type="entry name" value="OUTER MEMBRANE PROTEIN TOLC"/>
    <property type="match status" value="1"/>
</dbReference>
<evidence type="ECO:0000313" key="10">
    <source>
        <dbReference type="Proteomes" id="UP000005938"/>
    </source>
</evidence>
<dbReference type="STRING" id="946077.W5A_03909"/>
<dbReference type="EMBL" id="AJJU01000003">
    <property type="protein sequence ID" value="EID76058.1"/>
    <property type="molecule type" value="Genomic_DNA"/>
</dbReference>
<evidence type="ECO:0000256" key="7">
    <source>
        <dbReference type="ARBA" id="ARBA00023237"/>
    </source>
</evidence>
<keyword evidence="7" id="KW-0998">Cell outer membrane</keyword>
<dbReference type="PATRIC" id="fig|946077.3.peg.795"/>
<keyword evidence="10" id="KW-1185">Reference proteome</keyword>
<dbReference type="InterPro" id="IPR051906">
    <property type="entry name" value="TolC-like"/>
</dbReference>
<dbReference type="GO" id="GO:0015288">
    <property type="term" value="F:porin activity"/>
    <property type="evidence" value="ECO:0007669"/>
    <property type="project" value="TreeGrafter"/>
</dbReference>
<gene>
    <name evidence="9" type="ORF">W5A_03909</name>
</gene>
<keyword evidence="4" id="KW-1134">Transmembrane beta strand</keyword>
<dbReference type="Proteomes" id="UP000005938">
    <property type="component" value="Unassembled WGS sequence"/>
</dbReference>
<comment type="similarity">
    <text evidence="2">Belongs to the outer membrane factor (OMF) (TC 1.B.17) family.</text>
</comment>
<keyword evidence="6" id="KW-0472">Membrane</keyword>
<keyword evidence="3" id="KW-0813">Transport</keyword>
<evidence type="ECO:0000256" key="5">
    <source>
        <dbReference type="ARBA" id="ARBA00022692"/>
    </source>
</evidence>
<dbReference type="InterPro" id="IPR003423">
    <property type="entry name" value="OMP_efflux"/>
</dbReference>
<comment type="subcellular location">
    <subcellularLocation>
        <location evidence="1">Cell outer membrane</location>
    </subcellularLocation>
</comment>
<protein>
    <submittedName>
        <fullName evidence="9">Putative outer membrane transport/efflux protein</fullName>
    </submittedName>
</protein>
<dbReference type="Pfam" id="PF02321">
    <property type="entry name" value="OEP"/>
    <property type="match status" value="2"/>
</dbReference>
<organism evidence="9 10">
    <name type="scientific">Imtechella halotolerans K1</name>
    <dbReference type="NCBI Taxonomy" id="946077"/>
    <lineage>
        <taxon>Bacteria</taxon>
        <taxon>Pseudomonadati</taxon>
        <taxon>Bacteroidota</taxon>
        <taxon>Flavobacteriia</taxon>
        <taxon>Flavobacteriales</taxon>
        <taxon>Flavobacteriaceae</taxon>
        <taxon>Imtechella</taxon>
    </lineage>
</organism>
<dbReference type="RefSeq" id="WP_008237653.1">
    <property type="nucleotide sequence ID" value="NZ_AJJU01000003.1"/>
</dbReference>
<feature type="chain" id="PRO_5003635285" evidence="8">
    <location>
        <begin position="19"/>
        <end position="437"/>
    </location>
</feature>
<dbReference type="Gene3D" id="1.20.1600.10">
    <property type="entry name" value="Outer membrane efflux proteins (OEP)"/>
    <property type="match status" value="1"/>
</dbReference>
<dbReference type="eggNOG" id="COG1538">
    <property type="taxonomic scope" value="Bacteria"/>
</dbReference>
<evidence type="ECO:0000256" key="2">
    <source>
        <dbReference type="ARBA" id="ARBA00007613"/>
    </source>
</evidence>
<proteinExistence type="inferred from homology"/>
<dbReference type="SUPFAM" id="SSF56954">
    <property type="entry name" value="Outer membrane efflux proteins (OEP)"/>
    <property type="match status" value="1"/>
</dbReference>
<reference evidence="9 10" key="1">
    <citation type="journal article" date="2012" name="J. Bacteriol.">
        <title>Genome Sequence of the Halotolerant Bacterium Imtechella halotolerans K1T.</title>
        <authorList>
            <person name="Kumar S."/>
            <person name="Vikram S."/>
            <person name="Subramanian S."/>
            <person name="Raghava G.P."/>
            <person name="Pinnaka A.K."/>
        </authorList>
    </citation>
    <scope>NUCLEOTIDE SEQUENCE [LARGE SCALE GENOMIC DNA]</scope>
    <source>
        <strain evidence="9 10">K1</strain>
    </source>
</reference>
<evidence type="ECO:0000256" key="8">
    <source>
        <dbReference type="SAM" id="SignalP"/>
    </source>
</evidence>
<keyword evidence="5" id="KW-0812">Transmembrane</keyword>
<dbReference type="GO" id="GO:0015562">
    <property type="term" value="F:efflux transmembrane transporter activity"/>
    <property type="evidence" value="ECO:0007669"/>
    <property type="project" value="InterPro"/>
</dbReference>
<dbReference type="PANTHER" id="PTHR30026">
    <property type="entry name" value="OUTER MEMBRANE PROTEIN TOLC"/>
    <property type="match status" value="1"/>
</dbReference>
<sequence length="437" mass="49331">MKVKILMLCLFVSFGIKAQTKKWTLQECVAYALENNISIQQSELDLKSVDVERLDAIGAFLPSISANSNYGANTGANINPATNQFENQTFSSFSAGASVGMNLFSGLTNWRRLQRAKLSKVASEYRLDKMKDDISLMVANSFLQILFNKENVKVRQAQIQLTIQNVNRTKELVEAGSLPKGDLYEIEATMATQEQELINAENALFISKIGLAQTLLLENYEEFDIVDMDMDVPLASILQESPESIADKAKEVRSEVKIATTNVEISEKAVQISRGSYLPRVSGFIGYNTRWSESINIDFQRQLFLFDGTSIGVQLNVPILNGLSARNNVKRGKITLENNKLQLTQAELDLERNVYQAYKDTENAQKSYDAALKTLSARNLSFEYAQERYNVGLMNAFDYNQAKLQFDNAQSEVIRSKYDYIFKLKVLEFYFGIQVLE</sequence>
<feature type="signal peptide" evidence="8">
    <location>
        <begin position="1"/>
        <end position="18"/>
    </location>
</feature>
<keyword evidence="8" id="KW-0732">Signal</keyword>